<dbReference type="EMBL" id="BAAAMK010000008">
    <property type="protein sequence ID" value="GAA1962342.1"/>
    <property type="molecule type" value="Genomic_DNA"/>
</dbReference>
<comment type="similarity">
    <text evidence="1">Belongs to the P-Pant transferase superfamily. Gsp/Sfp/HetI/AcpT family.</text>
</comment>
<dbReference type="InterPro" id="IPR037143">
    <property type="entry name" value="4-PPantetheinyl_Trfase_dom_sf"/>
</dbReference>
<dbReference type="Proteomes" id="UP001499954">
    <property type="component" value="Unassembled WGS sequence"/>
</dbReference>
<protein>
    <recommendedName>
        <fullName evidence="3">4'-phosphopantetheinyl transferase domain-containing protein</fullName>
    </recommendedName>
</protein>
<dbReference type="Gene3D" id="3.90.470.20">
    <property type="entry name" value="4'-phosphopantetheinyl transferase domain"/>
    <property type="match status" value="2"/>
</dbReference>
<dbReference type="PANTHER" id="PTHR12215">
    <property type="entry name" value="PHOSPHOPANTETHEINE TRANSFERASE"/>
    <property type="match status" value="1"/>
</dbReference>
<keyword evidence="2" id="KW-0808">Transferase</keyword>
<comment type="caution">
    <text evidence="4">The sequence shown here is derived from an EMBL/GenBank/DDBJ whole genome shotgun (WGS) entry which is preliminary data.</text>
</comment>
<sequence>MTSGAPGLLASSDRRGRTFGAVDGLRWCFGEWMPRAADPLGTGRSLGPRGDERAHRLLARRATGRAWAEDLVRDVLDGAWPGFRPDRPGRKPALDGDHGLDVSIAHSGPVMLVAVAVGVPVGADVEDAPFEAFARPQLVRRMCSSAELEVFASVPDGSIRRRALARAWTVKEATLKARGTGLAEDPRTVEVDAEAILADVVSGPGDDEQRAKPELSIVRLSATGAELRHPLA</sequence>
<evidence type="ECO:0000313" key="5">
    <source>
        <dbReference type="Proteomes" id="UP001499954"/>
    </source>
</evidence>
<dbReference type="InterPro" id="IPR008278">
    <property type="entry name" value="4-PPantetheinyl_Trfase_dom"/>
</dbReference>
<organism evidence="4 5">
    <name type="scientific">Agromyces allii</name>
    <dbReference type="NCBI Taxonomy" id="393607"/>
    <lineage>
        <taxon>Bacteria</taxon>
        <taxon>Bacillati</taxon>
        <taxon>Actinomycetota</taxon>
        <taxon>Actinomycetes</taxon>
        <taxon>Micrococcales</taxon>
        <taxon>Microbacteriaceae</taxon>
        <taxon>Agromyces</taxon>
    </lineage>
</organism>
<evidence type="ECO:0000313" key="4">
    <source>
        <dbReference type="EMBL" id="GAA1962342.1"/>
    </source>
</evidence>
<dbReference type="InterPro" id="IPR050559">
    <property type="entry name" value="P-Pant_transferase_sf"/>
</dbReference>
<evidence type="ECO:0000256" key="2">
    <source>
        <dbReference type="ARBA" id="ARBA00022679"/>
    </source>
</evidence>
<dbReference type="RefSeq" id="WP_157415256.1">
    <property type="nucleotide sequence ID" value="NZ_BAAAMK010000008.1"/>
</dbReference>
<feature type="domain" description="4'-phosphopantetheinyl transferase" evidence="3">
    <location>
        <begin position="120"/>
        <end position="194"/>
    </location>
</feature>
<accession>A0ABP5CEW7</accession>
<evidence type="ECO:0000256" key="1">
    <source>
        <dbReference type="ARBA" id="ARBA00010990"/>
    </source>
</evidence>
<dbReference type="PANTHER" id="PTHR12215:SF10">
    <property type="entry name" value="L-AMINOADIPATE-SEMIALDEHYDE DEHYDROGENASE-PHOSPHOPANTETHEINYL TRANSFERASE"/>
    <property type="match status" value="1"/>
</dbReference>
<gene>
    <name evidence="4" type="ORF">GCM10009717_31440</name>
</gene>
<reference evidence="5" key="1">
    <citation type="journal article" date="2019" name="Int. J. Syst. Evol. Microbiol.">
        <title>The Global Catalogue of Microorganisms (GCM) 10K type strain sequencing project: providing services to taxonomists for standard genome sequencing and annotation.</title>
        <authorList>
            <consortium name="The Broad Institute Genomics Platform"/>
            <consortium name="The Broad Institute Genome Sequencing Center for Infectious Disease"/>
            <person name="Wu L."/>
            <person name="Ma J."/>
        </authorList>
    </citation>
    <scope>NUCLEOTIDE SEQUENCE [LARGE SCALE GENOMIC DNA]</scope>
    <source>
        <strain evidence="5">JCM 13584</strain>
    </source>
</reference>
<dbReference type="SUPFAM" id="SSF56214">
    <property type="entry name" value="4'-phosphopantetheinyl transferase"/>
    <property type="match status" value="1"/>
</dbReference>
<name>A0ABP5CEW7_9MICO</name>
<evidence type="ECO:0000259" key="3">
    <source>
        <dbReference type="Pfam" id="PF01648"/>
    </source>
</evidence>
<dbReference type="Pfam" id="PF01648">
    <property type="entry name" value="ACPS"/>
    <property type="match status" value="1"/>
</dbReference>
<keyword evidence="5" id="KW-1185">Reference proteome</keyword>
<proteinExistence type="inferred from homology"/>